<evidence type="ECO:0000256" key="1">
    <source>
        <dbReference type="SAM" id="Phobius"/>
    </source>
</evidence>
<comment type="caution">
    <text evidence="2">The sequence shown here is derived from an EMBL/GenBank/DDBJ whole genome shotgun (WGS) entry which is preliminary data.</text>
</comment>
<reference evidence="2 3" key="1">
    <citation type="submission" date="2024-02" db="EMBL/GenBank/DDBJ databases">
        <title>Rhodopirellula caenicola NBRC 110016.</title>
        <authorList>
            <person name="Ichikawa N."/>
            <person name="Katano-Makiyama Y."/>
            <person name="Hidaka K."/>
        </authorList>
    </citation>
    <scope>NUCLEOTIDE SEQUENCE [LARGE SCALE GENOMIC DNA]</scope>
    <source>
        <strain evidence="2 3">NBRC 110016</strain>
    </source>
</reference>
<dbReference type="EMBL" id="BAABRO010000005">
    <property type="protein sequence ID" value="GAA5507576.1"/>
    <property type="molecule type" value="Genomic_DNA"/>
</dbReference>
<protein>
    <submittedName>
        <fullName evidence="2">Uncharacterized protein</fullName>
    </submittedName>
</protein>
<name>A0ABP9VSE2_9BACT</name>
<evidence type="ECO:0000313" key="3">
    <source>
        <dbReference type="Proteomes" id="UP001416858"/>
    </source>
</evidence>
<keyword evidence="3" id="KW-1185">Reference proteome</keyword>
<feature type="transmembrane region" description="Helical" evidence="1">
    <location>
        <begin position="36"/>
        <end position="55"/>
    </location>
</feature>
<sequence length="70" mass="7225">MKRLAAALAAQMLFVVVAFCGFGFLATFEPTDNALAFRVGYVVIGIGCLAAAILLTANAVRNGTLTCPST</sequence>
<evidence type="ECO:0000313" key="2">
    <source>
        <dbReference type="EMBL" id="GAA5507576.1"/>
    </source>
</evidence>
<gene>
    <name evidence="2" type="ORF">Rcae01_03032</name>
</gene>
<organism evidence="2 3">
    <name type="scientific">Novipirellula caenicola</name>
    <dbReference type="NCBI Taxonomy" id="1536901"/>
    <lineage>
        <taxon>Bacteria</taxon>
        <taxon>Pseudomonadati</taxon>
        <taxon>Planctomycetota</taxon>
        <taxon>Planctomycetia</taxon>
        <taxon>Pirellulales</taxon>
        <taxon>Pirellulaceae</taxon>
        <taxon>Novipirellula</taxon>
    </lineage>
</organism>
<accession>A0ABP9VSE2</accession>
<dbReference type="Proteomes" id="UP001416858">
    <property type="component" value="Unassembled WGS sequence"/>
</dbReference>
<keyword evidence="1" id="KW-1133">Transmembrane helix</keyword>
<keyword evidence="1" id="KW-0472">Membrane</keyword>
<keyword evidence="1" id="KW-0812">Transmembrane</keyword>
<proteinExistence type="predicted"/>